<evidence type="ECO:0000256" key="9">
    <source>
        <dbReference type="ARBA" id="ARBA00022737"/>
    </source>
</evidence>
<gene>
    <name evidence="17" type="ORF">V6U78_08710</name>
</gene>
<dbReference type="InterPro" id="IPR011782">
    <property type="entry name" value="Pept_S1C_Do"/>
</dbReference>
<sequence length="480" mass="51645">MKKISLPRFSLFFACWLLFAYPVLAVDRLPDFTELVEQSAPAVVNISTVRGQVQRQAPLAPPGDFPDLFQHFFGQPPFGGQPFAQPGPQRQRPSRQSLGSGFIVSQDGYIVTNHHVIEGAQEILVRLSDRREYQAELIGSDPATDLALLKIEAEDLPVVRFGDSENLRVGSWVLAIGSPFGFDHSVTAGIVSAIGRSLPNETYVPFIQTDVAINPGNSGGPLFNLQGEVVGVNSQIYTRSGGFMGLSFAIPVQVVEQVVAQLRDDGRVVRGWLGVVIQNIDVHLAQSFGLDRPRGALIAQVDPRSPAAAGGLQAGDIVLAVEGRGIEVSSDLPPAVGRIRPGEAGQFRVLRDGAEIELRIQVGERPDDSQGQRSAGRADPKSGLVLIEDRLGLTLSPLSDAQRQRWNLEAGLEVTQIDSSGLAAQAGVRRGDILVSLAGQSITSLEVYQQLVEQLPAGRAVPLRLVRQGSPLFVAIYISE</sequence>
<reference evidence="17 18" key="1">
    <citation type="submission" date="2024-02" db="EMBL/GenBank/DDBJ databases">
        <title>Marinospirillum sp. MEB 164 isolated from Lonar lake sediment.</title>
        <authorList>
            <person name="Joshi A."/>
            <person name="Thite S."/>
        </authorList>
    </citation>
    <scope>NUCLEOTIDE SEQUENCE [LARGE SCALE GENOMIC DNA]</scope>
    <source>
        <strain evidence="17 18">MEB164</strain>
    </source>
</reference>
<keyword evidence="8 15" id="KW-0732">Signal</keyword>
<dbReference type="EC" id="3.4.21.107" evidence="5"/>
<comment type="catalytic activity">
    <reaction evidence="1">
        <text>Acts on substrates that are at least partially unfolded. The cleavage site P1 residue is normally between a pair of hydrophobic residues, such as Val-|-Val.</text>
        <dbReference type="EC" id="3.4.21.107"/>
    </reaction>
</comment>
<evidence type="ECO:0000259" key="16">
    <source>
        <dbReference type="PROSITE" id="PS50106"/>
    </source>
</evidence>
<dbReference type="CDD" id="cd10839">
    <property type="entry name" value="cpPDZ1_DegP-like"/>
    <property type="match status" value="1"/>
</dbReference>
<dbReference type="Proteomes" id="UP001621714">
    <property type="component" value="Unassembled WGS sequence"/>
</dbReference>
<dbReference type="PANTHER" id="PTHR22939">
    <property type="entry name" value="SERINE PROTEASE FAMILY S1C HTRA-RELATED"/>
    <property type="match status" value="1"/>
</dbReference>
<dbReference type="EMBL" id="JBANFI010000004">
    <property type="protein sequence ID" value="MFK7161115.1"/>
    <property type="molecule type" value="Genomic_DNA"/>
</dbReference>
<evidence type="ECO:0000256" key="15">
    <source>
        <dbReference type="SAM" id="SignalP"/>
    </source>
</evidence>
<comment type="similarity">
    <text evidence="4">Belongs to the peptidase S1C family.</text>
</comment>
<dbReference type="InterPro" id="IPR036034">
    <property type="entry name" value="PDZ_sf"/>
</dbReference>
<dbReference type="Pfam" id="PF13365">
    <property type="entry name" value="Trypsin_2"/>
    <property type="match status" value="1"/>
</dbReference>
<accession>A0ABW8PXT9</accession>
<comment type="subcellular location">
    <subcellularLocation>
        <location evidence="3">Periplasm</location>
    </subcellularLocation>
</comment>
<dbReference type="Gene3D" id="2.40.10.120">
    <property type="match status" value="1"/>
</dbReference>
<keyword evidence="12" id="KW-0720">Serine protease</keyword>
<keyword evidence="7" id="KW-0645">Protease</keyword>
<dbReference type="PRINTS" id="PR00834">
    <property type="entry name" value="PROTEASES2C"/>
</dbReference>
<keyword evidence="13" id="KW-0346">Stress response</keyword>
<evidence type="ECO:0000256" key="6">
    <source>
        <dbReference type="ARBA" id="ARBA00013958"/>
    </source>
</evidence>
<dbReference type="Pfam" id="PF17820">
    <property type="entry name" value="PDZ_6"/>
    <property type="match status" value="1"/>
</dbReference>
<dbReference type="PANTHER" id="PTHR22939:SF130">
    <property type="entry name" value="PERIPLASMIC SERINE ENDOPROTEASE DEGP-LIKE-RELATED"/>
    <property type="match status" value="1"/>
</dbReference>
<keyword evidence="18" id="KW-1185">Reference proteome</keyword>
<keyword evidence="10" id="KW-0574">Periplasm</keyword>
<keyword evidence="9" id="KW-0677">Repeat</keyword>
<dbReference type="SUPFAM" id="SSF50156">
    <property type="entry name" value="PDZ domain-like"/>
    <property type="match status" value="2"/>
</dbReference>
<evidence type="ECO:0000256" key="10">
    <source>
        <dbReference type="ARBA" id="ARBA00022764"/>
    </source>
</evidence>
<evidence type="ECO:0000313" key="18">
    <source>
        <dbReference type="Proteomes" id="UP001621714"/>
    </source>
</evidence>
<protein>
    <recommendedName>
        <fullName evidence="6">Probable periplasmic serine endoprotease DegP-like</fullName>
        <ecNumber evidence="5">3.4.21.107</ecNumber>
    </recommendedName>
    <alternativeName>
        <fullName evidence="14">Protease Do</fullName>
    </alternativeName>
</protein>
<dbReference type="Pfam" id="PF13180">
    <property type="entry name" value="PDZ_2"/>
    <property type="match status" value="1"/>
</dbReference>
<dbReference type="InterPro" id="IPR001940">
    <property type="entry name" value="Peptidase_S1C"/>
</dbReference>
<feature type="domain" description="PDZ" evidence="16">
    <location>
        <begin position="257"/>
        <end position="327"/>
    </location>
</feature>
<dbReference type="Gene3D" id="2.30.42.10">
    <property type="match status" value="2"/>
</dbReference>
<dbReference type="SUPFAM" id="SSF50494">
    <property type="entry name" value="Trypsin-like serine proteases"/>
    <property type="match status" value="1"/>
</dbReference>
<evidence type="ECO:0000256" key="1">
    <source>
        <dbReference type="ARBA" id="ARBA00001772"/>
    </source>
</evidence>
<evidence type="ECO:0000256" key="8">
    <source>
        <dbReference type="ARBA" id="ARBA00022729"/>
    </source>
</evidence>
<keyword evidence="11" id="KW-0378">Hydrolase</keyword>
<evidence type="ECO:0000313" key="17">
    <source>
        <dbReference type="EMBL" id="MFK7161115.1"/>
    </source>
</evidence>
<evidence type="ECO:0000256" key="2">
    <source>
        <dbReference type="ARBA" id="ARBA00002610"/>
    </source>
</evidence>
<evidence type="ECO:0000256" key="3">
    <source>
        <dbReference type="ARBA" id="ARBA00004418"/>
    </source>
</evidence>
<dbReference type="SMART" id="SM00228">
    <property type="entry name" value="PDZ"/>
    <property type="match status" value="2"/>
</dbReference>
<name>A0ABW8PXT9_9GAMM</name>
<feature type="domain" description="PDZ" evidence="16">
    <location>
        <begin position="391"/>
        <end position="469"/>
    </location>
</feature>
<feature type="chain" id="PRO_5045892056" description="Probable periplasmic serine endoprotease DegP-like" evidence="15">
    <location>
        <begin position="26"/>
        <end position="480"/>
    </location>
</feature>
<feature type="signal peptide" evidence="15">
    <location>
        <begin position="1"/>
        <end position="25"/>
    </location>
</feature>
<evidence type="ECO:0000256" key="11">
    <source>
        <dbReference type="ARBA" id="ARBA00022801"/>
    </source>
</evidence>
<comment type="function">
    <text evidence="2">Might be efficient in the degradation of transiently denatured and unfolded proteins which accumulate in the periplasm following stress conditions.</text>
</comment>
<evidence type="ECO:0000256" key="7">
    <source>
        <dbReference type="ARBA" id="ARBA00022670"/>
    </source>
</evidence>
<dbReference type="InterPro" id="IPR001478">
    <property type="entry name" value="PDZ"/>
</dbReference>
<dbReference type="InterPro" id="IPR009003">
    <property type="entry name" value="Peptidase_S1_PA"/>
</dbReference>
<organism evidence="17 18">
    <name type="scientific">Marinospirillum alkalitolerans</name>
    <dbReference type="NCBI Taxonomy" id="3123374"/>
    <lineage>
        <taxon>Bacteria</taxon>
        <taxon>Pseudomonadati</taxon>
        <taxon>Pseudomonadota</taxon>
        <taxon>Gammaproteobacteria</taxon>
        <taxon>Oceanospirillales</taxon>
        <taxon>Oceanospirillaceae</taxon>
        <taxon>Marinospirillum</taxon>
    </lineage>
</organism>
<proteinExistence type="inferred from homology"/>
<evidence type="ECO:0000256" key="5">
    <source>
        <dbReference type="ARBA" id="ARBA00013035"/>
    </source>
</evidence>
<dbReference type="PROSITE" id="PS50106">
    <property type="entry name" value="PDZ"/>
    <property type="match status" value="2"/>
</dbReference>
<comment type="caution">
    <text evidence="17">The sequence shown here is derived from an EMBL/GenBank/DDBJ whole genome shotgun (WGS) entry which is preliminary data.</text>
</comment>
<dbReference type="RefSeq" id="WP_405339477.1">
    <property type="nucleotide sequence ID" value="NZ_JBANFI010000004.1"/>
</dbReference>
<dbReference type="InterPro" id="IPR041489">
    <property type="entry name" value="PDZ_6"/>
</dbReference>
<evidence type="ECO:0000256" key="14">
    <source>
        <dbReference type="ARBA" id="ARBA00032850"/>
    </source>
</evidence>
<evidence type="ECO:0000256" key="12">
    <source>
        <dbReference type="ARBA" id="ARBA00022825"/>
    </source>
</evidence>
<dbReference type="NCBIfam" id="TIGR02037">
    <property type="entry name" value="degP_htrA_DO"/>
    <property type="match status" value="1"/>
</dbReference>
<evidence type="ECO:0000256" key="4">
    <source>
        <dbReference type="ARBA" id="ARBA00010541"/>
    </source>
</evidence>
<evidence type="ECO:0000256" key="13">
    <source>
        <dbReference type="ARBA" id="ARBA00023016"/>
    </source>
</evidence>